<sequence length="111" mass="13163">MLFEYLLNRQSHMSFFEKSDLLFVCLLRPLSFSIQIQEVEIEVANWMPFDEYAAQTFMEMFELLKYTNDIYLAKIDGQYFGFTPVSITSNFFENKNYLYLNVGGLKMCKSL</sequence>
<keyword evidence="2" id="KW-1185">Reference proteome</keyword>
<accession>A0A445G0F5</accession>
<evidence type="ECO:0000313" key="1">
    <source>
        <dbReference type="EMBL" id="RZB54545.1"/>
    </source>
</evidence>
<dbReference type="GO" id="GO:0047631">
    <property type="term" value="F:ADP-ribose diphosphatase activity"/>
    <property type="evidence" value="ECO:0007669"/>
    <property type="project" value="TreeGrafter"/>
</dbReference>
<reference evidence="1 2" key="1">
    <citation type="submission" date="2018-09" db="EMBL/GenBank/DDBJ databases">
        <title>A high-quality reference genome of wild soybean provides a powerful tool to mine soybean genomes.</title>
        <authorList>
            <person name="Xie M."/>
            <person name="Chung C.Y.L."/>
            <person name="Li M.-W."/>
            <person name="Wong F.-L."/>
            <person name="Chan T.-F."/>
            <person name="Lam H.-M."/>
        </authorList>
    </citation>
    <scope>NUCLEOTIDE SEQUENCE [LARGE SCALE GENOMIC DNA]</scope>
    <source>
        <strain evidence="2">cv. W05</strain>
        <tissue evidence="1">Hypocotyl of etiolated seedlings</tissue>
    </source>
</reference>
<dbReference type="EMBL" id="QZWG01000017">
    <property type="protein sequence ID" value="RZB54545.1"/>
    <property type="molecule type" value="Genomic_DNA"/>
</dbReference>
<dbReference type="GO" id="GO:0051287">
    <property type="term" value="F:NAD binding"/>
    <property type="evidence" value="ECO:0007669"/>
    <property type="project" value="TreeGrafter"/>
</dbReference>
<dbReference type="InterPro" id="IPR003293">
    <property type="entry name" value="Nudix_hydrolase6-like"/>
</dbReference>
<dbReference type="GO" id="GO:0035529">
    <property type="term" value="F:NADH pyrophosphatase activity"/>
    <property type="evidence" value="ECO:0007669"/>
    <property type="project" value="TreeGrafter"/>
</dbReference>
<keyword evidence="1" id="KW-0378">Hydrolase</keyword>
<dbReference type="Gene3D" id="3.90.79.10">
    <property type="entry name" value="Nucleoside Triphosphate Pyrophosphohydrolase"/>
    <property type="match status" value="1"/>
</dbReference>
<proteinExistence type="predicted"/>
<dbReference type="PANTHER" id="PTHR13994">
    <property type="entry name" value="NUDIX HYDROLASE RELATED"/>
    <property type="match status" value="1"/>
</dbReference>
<organism evidence="1 2">
    <name type="scientific">Glycine soja</name>
    <name type="common">Wild soybean</name>
    <dbReference type="NCBI Taxonomy" id="3848"/>
    <lineage>
        <taxon>Eukaryota</taxon>
        <taxon>Viridiplantae</taxon>
        <taxon>Streptophyta</taxon>
        <taxon>Embryophyta</taxon>
        <taxon>Tracheophyta</taxon>
        <taxon>Spermatophyta</taxon>
        <taxon>Magnoliopsida</taxon>
        <taxon>eudicotyledons</taxon>
        <taxon>Gunneridae</taxon>
        <taxon>Pentapetalae</taxon>
        <taxon>rosids</taxon>
        <taxon>fabids</taxon>
        <taxon>Fabales</taxon>
        <taxon>Fabaceae</taxon>
        <taxon>Papilionoideae</taxon>
        <taxon>50 kb inversion clade</taxon>
        <taxon>NPAAA clade</taxon>
        <taxon>indigoferoid/millettioid clade</taxon>
        <taxon>Phaseoleae</taxon>
        <taxon>Glycine</taxon>
        <taxon>Glycine subgen. Soja</taxon>
    </lineage>
</organism>
<protein>
    <submittedName>
        <fullName evidence="1">Nudix hydrolase 2</fullName>
    </submittedName>
</protein>
<name>A0A445G0F5_GLYSO</name>
<evidence type="ECO:0000313" key="2">
    <source>
        <dbReference type="Proteomes" id="UP000289340"/>
    </source>
</evidence>
<dbReference type="Proteomes" id="UP000289340">
    <property type="component" value="Chromosome 17"/>
</dbReference>
<comment type="caution">
    <text evidence="1">The sequence shown here is derived from an EMBL/GenBank/DDBJ whole genome shotgun (WGS) entry which is preliminary data.</text>
</comment>
<gene>
    <name evidence="1" type="ORF">D0Y65_044485</name>
</gene>
<dbReference type="AlphaFoldDB" id="A0A445G0F5"/>
<dbReference type="PANTHER" id="PTHR13994:SF29">
    <property type="entry name" value="NUDIX HYDROLASE 2"/>
    <property type="match status" value="1"/>
</dbReference>